<protein>
    <submittedName>
        <fullName evidence="1">Uncharacterized protein</fullName>
    </submittedName>
</protein>
<reference evidence="2" key="1">
    <citation type="submission" date="2014-09" db="EMBL/GenBank/DDBJ databases">
        <authorList>
            <person name="Mudge J."/>
            <person name="Ramaraj T."/>
            <person name="Lindquist I.E."/>
            <person name="Bharti A.K."/>
            <person name="Sundararajan A."/>
            <person name="Cameron C.T."/>
            <person name="Woodward J.E."/>
            <person name="May G.D."/>
            <person name="Brubaker C."/>
            <person name="Broadhvest J."/>
            <person name="Wilkins T.A."/>
        </authorList>
    </citation>
    <scope>NUCLEOTIDE SEQUENCE</scope>
    <source>
        <strain evidence="2">cv. AKA8401</strain>
    </source>
</reference>
<name>A0A0B0NRB4_GOSAR</name>
<keyword evidence="2" id="KW-1185">Reference proteome</keyword>
<accession>A0A0B0NRB4</accession>
<dbReference type="Proteomes" id="UP000032142">
    <property type="component" value="Unassembled WGS sequence"/>
</dbReference>
<organism evidence="1 2">
    <name type="scientific">Gossypium arboreum</name>
    <name type="common">Tree cotton</name>
    <name type="synonym">Gossypium nanking</name>
    <dbReference type="NCBI Taxonomy" id="29729"/>
    <lineage>
        <taxon>Eukaryota</taxon>
        <taxon>Viridiplantae</taxon>
        <taxon>Streptophyta</taxon>
        <taxon>Embryophyta</taxon>
        <taxon>Tracheophyta</taxon>
        <taxon>Spermatophyta</taxon>
        <taxon>Magnoliopsida</taxon>
        <taxon>eudicotyledons</taxon>
        <taxon>Gunneridae</taxon>
        <taxon>Pentapetalae</taxon>
        <taxon>rosids</taxon>
        <taxon>malvids</taxon>
        <taxon>Malvales</taxon>
        <taxon>Malvaceae</taxon>
        <taxon>Malvoideae</taxon>
        <taxon>Gossypium</taxon>
    </lineage>
</organism>
<gene>
    <name evidence="1" type="ORF">F383_17217</name>
</gene>
<evidence type="ECO:0000313" key="1">
    <source>
        <dbReference type="EMBL" id="KHG13641.1"/>
    </source>
</evidence>
<evidence type="ECO:0000313" key="2">
    <source>
        <dbReference type="Proteomes" id="UP000032142"/>
    </source>
</evidence>
<proteinExistence type="predicted"/>
<dbReference type="EMBL" id="KN400011">
    <property type="protein sequence ID" value="KHG13641.1"/>
    <property type="molecule type" value="Genomic_DNA"/>
</dbReference>
<sequence>MEIRSVIFNLLPCYLRKMRLVSSTCSLATSER</sequence>
<dbReference type="AlphaFoldDB" id="A0A0B0NRB4"/>